<dbReference type="GO" id="GO:0046464">
    <property type="term" value="P:acylglycerol catabolic process"/>
    <property type="evidence" value="ECO:0007669"/>
    <property type="project" value="TreeGrafter"/>
</dbReference>
<dbReference type="Proteomes" id="UP000016462">
    <property type="component" value="Unassembled WGS sequence"/>
</dbReference>
<protein>
    <recommendedName>
        <fullName evidence="1">AB hydrolase-1 domain-containing protein</fullName>
    </recommendedName>
</protein>
<dbReference type="InterPro" id="IPR000639">
    <property type="entry name" value="Epox_hydrolase-like"/>
</dbReference>
<comment type="caution">
    <text evidence="2">The sequence shown here is derived from an EMBL/GenBank/DDBJ whole genome shotgun (WGS) entry which is preliminary data.</text>
</comment>
<dbReference type="GO" id="GO:0047372">
    <property type="term" value="F:monoacylglycerol lipase activity"/>
    <property type="evidence" value="ECO:0007669"/>
    <property type="project" value="TreeGrafter"/>
</dbReference>
<gene>
    <name evidence="2" type="ORF">L332_04215</name>
</gene>
<organism evidence="2 3">
    <name type="scientific">Agrococcus pavilionensis RW1</name>
    <dbReference type="NCBI Taxonomy" id="1330458"/>
    <lineage>
        <taxon>Bacteria</taxon>
        <taxon>Bacillati</taxon>
        <taxon>Actinomycetota</taxon>
        <taxon>Actinomycetes</taxon>
        <taxon>Micrococcales</taxon>
        <taxon>Microbacteriaceae</taxon>
        <taxon>Agrococcus</taxon>
    </lineage>
</organism>
<evidence type="ECO:0000313" key="2">
    <source>
        <dbReference type="EMBL" id="ERG63659.1"/>
    </source>
</evidence>
<dbReference type="Gene3D" id="3.40.50.1820">
    <property type="entry name" value="alpha/beta hydrolase"/>
    <property type="match status" value="1"/>
</dbReference>
<dbReference type="OrthoDB" id="2987348at2"/>
<dbReference type="PRINTS" id="PR00111">
    <property type="entry name" value="ABHYDROLASE"/>
</dbReference>
<keyword evidence="3" id="KW-1185">Reference proteome</keyword>
<dbReference type="InterPro" id="IPR050266">
    <property type="entry name" value="AB_hydrolase_sf"/>
</dbReference>
<dbReference type="InterPro" id="IPR000073">
    <property type="entry name" value="AB_hydrolase_1"/>
</dbReference>
<dbReference type="Pfam" id="PF00561">
    <property type="entry name" value="Abhydrolase_1"/>
    <property type="match status" value="1"/>
</dbReference>
<accession>U1LMT4</accession>
<dbReference type="PANTHER" id="PTHR43798:SF33">
    <property type="entry name" value="HYDROLASE, PUTATIVE (AFU_ORTHOLOGUE AFUA_2G14860)-RELATED"/>
    <property type="match status" value="1"/>
</dbReference>
<reference evidence="2 3" key="1">
    <citation type="journal article" date="2013" name="Genome Announc.">
        <title>First draft genome sequence from a member of the genus agrococcus, isolated from modern microbialites.</title>
        <authorList>
            <person name="White R.A.III."/>
            <person name="Grassa C.J."/>
            <person name="Suttle C.A."/>
        </authorList>
    </citation>
    <scope>NUCLEOTIDE SEQUENCE [LARGE SCALE GENOMIC DNA]</scope>
    <source>
        <strain evidence="2 3">RW1</strain>
    </source>
</reference>
<dbReference type="AlphaFoldDB" id="U1LMT4"/>
<evidence type="ECO:0000313" key="3">
    <source>
        <dbReference type="Proteomes" id="UP000016462"/>
    </source>
</evidence>
<dbReference type="PANTHER" id="PTHR43798">
    <property type="entry name" value="MONOACYLGLYCEROL LIPASE"/>
    <property type="match status" value="1"/>
</dbReference>
<sequence length="293" mass="32116">MARESRSVEGGRFLDLPGLRMHVVEAGSGTPVVLVHGFPQSSREWARVMPLIEPHARAIAPDLRGAGRSEAPDSPYRLDTMCGDLVELLDALGIERAVVVGHDIGALGALALAMEHPERVSHLVVLSVPPMYVKLSPALLRSVRHLWFQYALAVPGLGERLLGGGEQRLPHWLFSTFAVHGGPTERDREAYVARLREPDRARAASRTYRQLVVPEFLRIVRGGYRDRLPTMPTLVLFGADDPVVPRSALEGLDRLAPSMRVDEVPGAGHWVVDEAPAEVARRILEFAELAPTA</sequence>
<dbReference type="PRINTS" id="PR00412">
    <property type="entry name" value="EPOXHYDRLASE"/>
</dbReference>
<dbReference type="RefSeq" id="WP_021011113.1">
    <property type="nucleotide sequence ID" value="NZ_ASHR01000030.1"/>
</dbReference>
<feature type="domain" description="AB hydrolase-1" evidence="1">
    <location>
        <begin position="31"/>
        <end position="276"/>
    </location>
</feature>
<dbReference type="SUPFAM" id="SSF53474">
    <property type="entry name" value="alpha/beta-Hydrolases"/>
    <property type="match status" value="1"/>
</dbReference>
<proteinExistence type="predicted"/>
<evidence type="ECO:0000259" key="1">
    <source>
        <dbReference type="Pfam" id="PF00561"/>
    </source>
</evidence>
<dbReference type="EMBL" id="ASHR01000030">
    <property type="protein sequence ID" value="ERG63659.1"/>
    <property type="molecule type" value="Genomic_DNA"/>
</dbReference>
<name>U1LMT4_9MICO</name>
<dbReference type="InterPro" id="IPR029058">
    <property type="entry name" value="AB_hydrolase_fold"/>
</dbReference>
<dbReference type="GO" id="GO:0016020">
    <property type="term" value="C:membrane"/>
    <property type="evidence" value="ECO:0007669"/>
    <property type="project" value="TreeGrafter"/>
</dbReference>